<evidence type="ECO:0000313" key="5">
    <source>
        <dbReference type="Proteomes" id="UP001244341"/>
    </source>
</evidence>
<dbReference type="SUPFAM" id="SSF54928">
    <property type="entry name" value="RNA-binding domain, RBD"/>
    <property type="match status" value="1"/>
</dbReference>
<feature type="domain" description="RRM" evidence="3">
    <location>
        <begin position="178"/>
        <end position="260"/>
    </location>
</feature>
<protein>
    <recommendedName>
        <fullName evidence="3">RRM domain-containing protein</fullName>
    </recommendedName>
</protein>
<gene>
    <name evidence="4" type="ORF">OEZ85_005751</name>
</gene>
<dbReference type="Pfam" id="PF00076">
    <property type="entry name" value="RRM_1"/>
    <property type="match status" value="2"/>
</dbReference>
<keyword evidence="1 2" id="KW-0694">RNA-binding</keyword>
<evidence type="ECO:0000259" key="3">
    <source>
        <dbReference type="PROSITE" id="PS50102"/>
    </source>
</evidence>
<reference evidence="4 5" key="1">
    <citation type="submission" date="2023-05" db="EMBL/GenBank/DDBJ databases">
        <title>A 100% complete, gapless, phased diploid assembly of the Scenedesmus obliquus UTEX 3031 genome.</title>
        <authorList>
            <person name="Biondi T.C."/>
            <person name="Hanschen E.R."/>
            <person name="Kwon T."/>
            <person name="Eng W."/>
            <person name="Kruse C.P.S."/>
            <person name="Koehler S.I."/>
            <person name="Kunde Y."/>
            <person name="Gleasner C.D."/>
            <person name="You Mak K.T."/>
            <person name="Polle J."/>
            <person name="Hovde B.T."/>
            <person name="Starkenburg S.R."/>
        </authorList>
    </citation>
    <scope>NUCLEOTIDE SEQUENCE [LARGE SCALE GENOMIC DNA]</scope>
    <source>
        <strain evidence="4 5">DOE0152z</strain>
    </source>
</reference>
<dbReference type="Gene3D" id="3.30.70.330">
    <property type="match status" value="2"/>
</dbReference>
<sequence>MPLDEPGAAAPTAAAAAAAAAAATLPSHISSPAARLTAQVPPTVQTSELELLFGGFGKLAEVNLFRAWGSAQQSKGCGLVTCMDWQCAAAAMAQLHRKYVFPGSNCAVVVEWMDPKKLRKLNQHECAGTLAGFLDVSSYLDHGQLGATAPTGAAAAAATLRNPMSRPAAHADRTLLSLQLFFAKVPPAALASELELLFGCFGELAEVNLFRGWPGAKEHKGCGLVTYVDRQCAAAAMAQLHRKYVFPGSDCPIVVEWMDPQKQKKTLPI</sequence>
<dbReference type="InterPro" id="IPR012677">
    <property type="entry name" value="Nucleotide-bd_a/b_plait_sf"/>
</dbReference>
<organism evidence="4 5">
    <name type="scientific">Tetradesmus obliquus</name>
    <name type="common">Green alga</name>
    <name type="synonym">Acutodesmus obliquus</name>
    <dbReference type="NCBI Taxonomy" id="3088"/>
    <lineage>
        <taxon>Eukaryota</taxon>
        <taxon>Viridiplantae</taxon>
        <taxon>Chlorophyta</taxon>
        <taxon>core chlorophytes</taxon>
        <taxon>Chlorophyceae</taxon>
        <taxon>CS clade</taxon>
        <taxon>Sphaeropleales</taxon>
        <taxon>Scenedesmaceae</taxon>
        <taxon>Tetradesmus</taxon>
    </lineage>
</organism>
<evidence type="ECO:0000256" key="1">
    <source>
        <dbReference type="ARBA" id="ARBA00022884"/>
    </source>
</evidence>
<dbReference type="EMBL" id="CP126218">
    <property type="protein sequence ID" value="WIA19848.1"/>
    <property type="molecule type" value="Genomic_DNA"/>
</dbReference>
<dbReference type="InterPro" id="IPR035979">
    <property type="entry name" value="RBD_domain_sf"/>
</dbReference>
<dbReference type="InterPro" id="IPR000504">
    <property type="entry name" value="RRM_dom"/>
</dbReference>
<dbReference type="SMART" id="SM00360">
    <property type="entry name" value="RRM"/>
    <property type="match status" value="2"/>
</dbReference>
<keyword evidence="5" id="KW-1185">Reference proteome</keyword>
<feature type="domain" description="RRM" evidence="3">
    <location>
        <begin position="33"/>
        <end position="115"/>
    </location>
</feature>
<dbReference type="PANTHER" id="PTHR10352">
    <property type="entry name" value="EUKARYOTIC TRANSLATION INITIATION FACTOR 3 SUBUNIT G"/>
    <property type="match status" value="1"/>
</dbReference>
<dbReference type="PROSITE" id="PS50102">
    <property type="entry name" value="RRM"/>
    <property type="match status" value="2"/>
</dbReference>
<name>A0ABY8UJQ2_TETOB</name>
<dbReference type="Proteomes" id="UP001244341">
    <property type="component" value="Chromosome 11b"/>
</dbReference>
<evidence type="ECO:0000313" key="4">
    <source>
        <dbReference type="EMBL" id="WIA19848.1"/>
    </source>
</evidence>
<accession>A0ABY8UJQ2</accession>
<evidence type="ECO:0000256" key="2">
    <source>
        <dbReference type="PROSITE-ProRule" id="PRU00176"/>
    </source>
</evidence>
<proteinExistence type="predicted"/>